<feature type="compositionally biased region" description="Acidic residues" evidence="2">
    <location>
        <begin position="256"/>
        <end position="265"/>
    </location>
</feature>
<feature type="region of interest" description="Disordered" evidence="2">
    <location>
        <begin position="384"/>
        <end position="501"/>
    </location>
</feature>
<dbReference type="PROSITE" id="PS50005">
    <property type="entry name" value="TPR"/>
    <property type="match status" value="1"/>
</dbReference>
<dbReference type="AlphaFoldDB" id="A0AAN9UEK2"/>
<accession>A0AAN9UEK2</accession>
<dbReference type="SUPFAM" id="SSF48452">
    <property type="entry name" value="TPR-like"/>
    <property type="match status" value="1"/>
</dbReference>
<dbReference type="Proteomes" id="UP001320245">
    <property type="component" value="Unassembled WGS sequence"/>
</dbReference>
<protein>
    <submittedName>
        <fullName evidence="3">Uncharacterized protein</fullName>
    </submittedName>
</protein>
<dbReference type="InterPro" id="IPR019734">
    <property type="entry name" value="TPR_rpt"/>
</dbReference>
<evidence type="ECO:0000313" key="3">
    <source>
        <dbReference type="EMBL" id="KAK7742008.1"/>
    </source>
</evidence>
<comment type="caution">
    <text evidence="3">The sequence shown here is derived from an EMBL/GenBank/DDBJ whole genome shotgun (WGS) entry which is preliminary data.</text>
</comment>
<feature type="compositionally biased region" description="Polar residues" evidence="2">
    <location>
        <begin position="476"/>
        <end position="486"/>
    </location>
</feature>
<dbReference type="InterPro" id="IPR011990">
    <property type="entry name" value="TPR-like_helical_dom_sf"/>
</dbReference>
<keyword evidence="1" id="KW-0802">TPR repeat</keyword>
<feature type="compositionally biased region" description="Basic and acidic residues" evidence="2">
    <location>
        <begin position="233"/>
        <end position="244"/>
    </location>
</feature>
<evidence type="ECO:0000256" key="1">
    <source>
        <dbReference type="PROSITE-ProRule" id="PRU00339"/>
    </source>
</evidence>
<feature type="repeat" description="TPR" evidence="1">
    <location>
        <begin position="5"/>
        <end position="38"/>
    </location>
</feature>
<feature type="compositionally biased region" description="Basic and acidic residues" evidence="2">
    <location>
        <begin position="185"/>
        <end position="208"/>
    </location>
</feature>
<evidence type="ECO:0000313" key="4">
    <source>
        <dbReference type="Proteomes" id="UP001320245"/>
    </source>
</evidence>
<feature type="compositionally biased region" description="Basic and acidic residues" evidence="2">
    <location>
        <begin position="308"/>
        <end position="328"/>
    </location>
</feature>
<evidence type="ECO:0000256" key="2">
    <source>
        <dbReference type="SAM" id="MobiDB-lite"/>
    </source>
</evidence>
<dbReference type="EMBL" id="JAJSPL020000016">
    <property type="protein sequence ID" value="KAK7742008.1"/>
    <property type="molecule type" value="Genomic_DNA"/>
</dbReference>
<proteinExistence type="predicted"/>
<dbReference type="Gene3D" id="1.25.40.10">
    <property type="entry name" value="Tetratricopeptide repeat domain"/>
    <property type="match status" value="1"/>
</dbReference>
<sequence>MSRSALAHHDVGKHYLDIGRFTDARESLEKALRYREELLAESEWGYSEVVNVAKTRNILGQLFEAQGNFNEAREVRRNDRSNMVLCGNDDRSRHGELCKKNTAKIKSLVEEASRARATAEGPSDIGQAQTPAAQVPANLETSKASPATKEKGENAVIDAPAKKKKKKKKKKNAVACVIEPGPSVENKKADREPETTAKEEREDTEKAEAILVSDRTLDDSSPRIPPSASVEFETFKGEPLEAEIRASGPPLQGHEEDTEQTEDSDATISADATEVFLVSESQNAGGDDETMAPASTEDKILQEQPVEADARELSHRLQDKKDDGETRVTETALEVPTQPADIFFSAEAREGDGIPRARHPTSMVEGFHEGVILDDARGKGLQAENFPLVSVTTSNPPETNISAEKHDDDRKQPLQRPAPKGPKTAKKTVEKGRHRKQAMQISYRRWAQFNKPKTSLPIRAKPEKPGIASVPFTKALQESSKFTSKNLGVIEPRSTADREVP</sequence>
<name>A0AAN9UEK2_9PEZI</name>
<feature type="compositionally biased region" description="Basic residues" evidence="2">
    <location>
        <begin position="162"/>
        <end position="172"/>
    </location>
</feature>
<organism evidence="3 4">
    <name type="scientific">Cytospora paraplurivora</name>
    <dbReference type="NCBI Taxonomy" id="2898453"/>
    <lineage>
        <taxon>Eukaryota</taxon>
        <taxon>Fungi</taxon>
        <taxon>Dikarya</taxon>
        <taxon>Ascomycota</taxon>
        <taxon>Pezizomycotina</taxon>
        <taxon>Sordariomycetes</taxon>
        <taxon>Sordariomycetidae</taxon>
        <taxon>Diaporthales</taxon>
        <taxon>Cytosporaceae</taxon>
        <taxon>Cytospora</taxon>
    </lineage>
</organism>
<feature type="compositionally biased region" description="Basic and acidic residues" evidence="2">
    <location>
        <begin position="403"/>
        <end position="412"/>
    </location>
</feature>
<feature type="compositionally biased region" description="Polar residues" evidence="2">
    <location>
        <begin position="390"/>
        <end position="402"/>
    </location>
</feature>
<gene>
    <name evidence="3" type="ORF">SLS53_004592</name>
</gene>
<feature type="region of interest" description="Disordered" evidence="2">
    <location>
        <begin position="113"/>
        <end position="266"/>
    </location>
</feature>
<reference evidence="3 4" key="1">
    <citation type="journal article" date="2023" name="PLoS ONE">
        <title>Cytospora paraplurivora sp. nov. isolated from orchards with fruit tree decline syndrome in Ontario, Canada.</title>
        <authorList>
            <person name="Ilyukhin E."/>
            <person name="Nguyen H.D.T."/>
            <person name="Castle A.J."/>
            <person name="Ellouze W."/>
        </authorList>
    </citation>
    <scope>NUCLEOTIDE SEQUENCE [LARGE SCALE GENOMIC DNA]</scope>
    <source>
        <strain evidence="3 4">FDS-564</strain>
    </source>
</reference>
<keyword evidence="4" id="KW-1185">Reference proteome</keyword>
<feature type="region of interest" description="Disordered" evidence="2">
    <location>
        <begin position="307"/>
        <end position="341"/>
    </location>
</feature>